<reference evidence="2 3" key="1">
    <citation type="submission" date="2017-07" db="EMBL/GenBank/DDBJ databases">
        <title>A draft genome sequence of Komagataeibacter sucrofermentans LMG 18788.</title>
        <authorList>
            <person name="Skraban J."/>
            <person name="Cleenwerck I."/>
            <person name="Vandamme P."/>
            <person name="Trcek J."/>
        </authorList>
    </citation>
    <scope>NUCLEOTIDE SEQUENCE [LARGE SCALE GENOMIC DNA]</scope>
    <source>
        <strain evidence="2 3">LMG 18788</strain>
    </source>
</reference>
<dbReference type="Proteomes" id="UP000247814">
    <property type="component" value="Unassembled WGS sequence"/>
</dbReference>
<feature type="signal peptide" evidence="1">
    <location>
        <begin position="1"/>
        <end position="28"/>
    </location>
</feature>
<name>A0A318QPJ2_9PROT</name>
<comment type="caution">
    <text evidence="2">The sequence shown here is derived from an EMBL/GenBank/DDBJ whole genome shotgun (WGS) entry which is preliminary data.</text>
</comment>
<accession>A0A318QPJ2</accession>
<dbReference type="AlphaFoldDB" id="A0A318QPJ2"/>
<proteinExistence type="predicted"/>
<evidence type="ECO:0000313" key="2">
    <source>
        <dbReference type="EMBL" id="PYD79291.1"/>
    </source>
</evidence>
<evidence type="ECO:0008006" key="4">
    <source>
        <dbReference type="Google" id="ProtNLM"/>
    </source>
</evidence>
<evidence type="ECO:0000256" key="1">
    <source>
        <dbReference type="SAM" id="SignalP"/>
    </source>
</evidence>
<evidence type="ECO:0000313" key="3">
    <source>
        <dbReference type="Proteomes" id="UP000247814"/>
    </source>
</evidence>
<keyword evidence="1" id="KW-0732">Signal</keyword>
<protein>
    <recommendedName>
        <fullName evidence="4">Lipoprotein</fullName>
    </recommendedName>
</protein>
<feature type="chain" id="PRO_5016329526" description="Lipoprotein" evidence="1">
    <location>
        <begin position="29"/>
        <end position="87"/>
    </location>
</feature>
<dbReference type="EMBL" id="NKUA01000008">
    <property type="protein sequence ID" value="PYD79291.1"/>
    <property type="molecule type" value="Genomic_DNA"/>
</dbReference>
<dbReference type="PROSITE" id="PS51257">
    <property type="entry name" value="PROKAR_LIPOPROTEIN"/>
    <property type="match status" value="1"/>
</dbReference>
<keyword evidence="3" id="KW-1185">Reference proteome</keyword>
<dbReference type="OrthoDB" id="7275572at2"/>
<organism evidence="2 3">
    <name type="scientific">Komagataeibacter sucrofermentans</name>
    <dbReference type="NCBI Taxonomy" id="1053551"/>
    <lineage>
        <taxon>Bacteria</taxon>
        <taxon>Pseudomonadati</taxon>
        <taxon>Pseudomonadota</taxon>
        <taxon>Alphaproteobacteria</taxon>
        <taxon>Acetobacterales</taxon>
        <taxon>Acetobacteraceae</taxon>
        <taxon>Komagataeibacter</taxon>
    </lineage>
</organism>
<sequence length="87" mass="9095">MTGTRFMPARKTTLCLLAALLGGLGACAGPEGPQLSGPDGPMITNNDWNEHNYGMGYYSGPYNDGFEAEGLDGGPPDYMGDAFFTGP</sequence>
<gene>
    <name evidence="2" type="ORF">CFR77_07790</name>
</gene>